<feature type="chain" id="PRO_5046557885" evidence="1">
    <location>
        <begin position="23"/>
        <end position="159"/>
    </location>
</feature>
<dbReference type="Pfam" id="PF08905">
    <property type="entry name" value="DUF1850"/>
    <property type="match status" value="1"/>
</dbReference>
<evidence type="ECO:0000256" key="1">
    <source>
        <dbReference type="SAM" id="SignalP"/>
    </source>
</evidence>
<organism evidence="2 3">
    <name type="scientific">Plastorhodobacter daqingensis</name>
    <dbReference type="NCBI Taxonomy" id="1387281"/>
    <lineage>
        <taxon>Bacteria</taxon>
        <taxon>Pseudomonadati</taxon>
        <taxon>Pseudomonadota</taxon>
        <taxon>Alphaproteobacteria</taxon>
        <taxon>Rhodobacterales</taxon>
        <taxon>Paracoccaceae</taxon>
        <taxon>Plastorhodobacter</taxon>
    </lineage>
</organism>
<sequence length="159" mass="16645">MFRSLAGRLLAALLVLPGAAGAGVLEVRSADRLLVRQDAADDWCLHWSHSVTGGAVADCFADRDGRMVLVRSFLHDAAAGLGHIPGRGDMRPAAGGGYWIEGINEVLPCNRLILRVGALRVGHELRIAGHVIPLSALAAGERVEISLHSDGQAASACAQ</sequence>
<keyword evidence="3" id="KW-1185">Reference proteome</keyword>
<proteinExistence type="predicted"/>
<dbReference type="Proteomes" id="UP001596516">
    <property type="component" value="Unassembled WGS sequence"/>
</dbReference>
<accession>A0ABW2UMC2</accession>
<dbReference type="RefSeq" id="WP_377406288.1">
    <property type="nucleotide sequence ID" value="NZ_JBHTFQ010000011.1"/>
</dbReference>
<comment type="caution">
    <text evidence="2">The sequence shown here is derived from an EMBL/GenBank/DDBJ whole genome shotgun (WGS) entry which is preliminary data.</text>
</comment>
<name>A0ABW2UMC2_9RHOB</name>
<dbReference type="InterPro" id="IPR015001">
    <property type="entry name" value="DUF1850"/>
</dbReference>
<feature type="signal peptide" evidence="1">
    <location>
        <begin position="1"/>
        <end position="22"/>
    </location>
</feature>
<keyword evidence="1" id="KW-0732">Signal</keyword>
<evidence type="ECO:0000313" key="2">
    <source>
        <dbReference type="EMBL" id="MFC7705902.1"/>
    </source>
</evidence>
<reference evidence="3" key="1">
    <citation type="journal article" date="2019" name="Int. J. Syst. Evol. Microbiol.">
        <title>The Global Catalogue of Microorganisms (GCM) 10K type strain sequencing project: providing services to taxonomists for standard genome sequencing and annotation.</title>
        <authorList>
            <consortium name="The Broad Institute Genomics Platform"/>
            <consortium name="The Broad Institute Genome Sequencing Center for Infectious Disease"/>
            <person name="Wu L."/>
            <person name="Ma J."/>
        </authorList>
    </citation>
    <scope>NUCLEOTIDE SEQUENCE [LARGE SCALE GENOMIC DNA]</scope>
    <source>
        <strain evidence="3">CGMCC 1.12750</strain>
    </source>
</reference>
<dbReference type="EMBL" id="JBHTFQ010000011">
    <property type="protein sequence ID" value="MFC7705902.1"/>
    <property type="molecule type" value="Genomic_DNA"/>
</dbReference>
<protein>
    <submittedName>
        <fullName evidence="2">DUF1850 domain-containing protein</fullName>
    </submittedName>
</protein>
<gene>
    <name evidence="2" type="ORF">ACFQXB_17100</name>
</gene>
<evidence type="ECO:0000313" key="3">
    <source>
        <dbReference type="Proteomes" id="UP001596516"/>
    </source>
</evidence>